<evidence type="ECO:0000256" key="1">
    <source>
        <dbReference type="SAM" id="Phobius"/>
    </source>
</evidence>
<sequence>MADRASVDTRFGGRLSKGVSSDWIRLAALAGICLDGLTTWVVLGTVSYQELNPIINGLWDGHPLFVVGYFGGFGLAVSASTRRHSRLSTAVSTYVIVVMGVFGGLNNLALLVVGPPTLLDLLVATGGISGAIAIQVVVPACGLIAAIGVARLRHDPLSWLKTVVIMIAAVVYLVILSWVPHLFGISGP</sequence>
<dbReference type="RefSeq" id="WP_089671044.1">
    <property type="nucleotide sequence ID" value="NZ_CP024845.1"/>
</dbReference>
<keyword evidence="1" id="KW-0812">Transmembrane</keyword>
<dbReference type="KEGG" id="hae:halTADL_2530"/>
<dbReference type="EMBL" id="FNYR01000003">
    <property type="protein sequence ID" value="SEI58297.1"/>
    <property type="molecule type" value="Genomic_DNA"/>
</dbReference>
<feature type="transmembrane region" description="Helical" evidence="1">
    <location>
        <begin position="121"/>
        <end position="147"/>
    </location>
</feature>
<feature type="transmembrane region" description="Helical" evidence="1">
    <location>
        <begin position="23"/>
        <end position="43"/>
    </location>
</feature>
<accession>A0A2H4Q4H7</accession>
<organism evidence="2 3">
    <name type="scientific">Halohasta litchfieldiae</name>
    <dbReference type="NCBI Taxonomy" id="1073996"/>
    <lineage>
        <taxon>Archaea</taxon>
        <taxon>Methanobacteriati</taxon>
        <taxon>Methanobacteriota</taxon>
        <taxon>Stenosarchaea group</taxon>
        <taxon>Halobacteria</taxon>
        <taxon>Halobacteriales</taxon>
        <taxon>Haloferacaceae</taxon>
        <taxon>Halohasta</taxon>
    </lineage>
</organism>
<name>A0A1H6S0J9_9EURY</name>
<keyword evidence="1" id="KW-1133">Transmembrane helix</keyword>
<dbReference type="Proteomes" id="UP000198888">
    <property type="component" value="Unassembled WGS sequence"/>
</dbReference>
<keyword evidence="3" id="KW-1185">Reference proteome</keyword>
<dbReference type="AlphaFoldDB" id="A0A1H6S0J9"/>
<feature type="transmembrane region" description="Helical" evidence="1">
    <location>
        <begin position="93"/>
        <end position="115"/>
    </location>
</feature>
<evidence type="ECO:0000313" key="2">
    <source>
        <dbReference type="EMBL" id="SEI58297.1"/>
    </source>
</evidence>
<gene>
    <name evidence="2" type="ORF">SAMN05444271_10352</name>
</gene>
<reference evidence="2 3" key="1">
    <citation type="submission" date="2016-10" db="EMBL/GenBank/DDBJ databases">
        <authorList>
            <person name="de Groot N.N."/>
        </authorList>
    </citation>
    <scope>NUCLEOTIDE SEQUENCE [LARGE SCALE GENOMIC DNA]</scope>
    <source>
        <strain evidence="2 3">DSM 22187</strain>
    </source>
</reference>
<feature type="transmembrane region" description="Helical" evidence="1">
    <location>
        <begin position="63"/>
        <end position="81"/>
    </location>
</feature>
<accession>A0A1H6S0J9</accession>
<feature type="transmembrane region" description="Helical" evidence="1">
    <location>
        <begin position="159"/>
        <end position="179"/>
    </location>
</feature>
<keyword evidence="1" id="KW-0472">Membrane</keyword>
<proteinExistence type="predicted"/>
<evidence type="ECO:0000313" key="3">
    <source>
        <dbReference type="Proteomes" id="UP000198888"/>
    </source>
</evidence>
<protein>
    <submittedName>
        <fullName evidence="2">Uncharacterized protein</fullName>
    </submittedName>
</protein>
<dbReference type="GeneID" id="35003303"/>